<evidence type="ECO:0008006" key="4">
    <source>
        <dbReference type="Google" id="ProtNLM"/>
    </source>
</evidence>
<name>A0ABU8Q761_9SPHN</name>
<keyword evidence="3" id="KW-1185">Reference proteome</keyword>
<protein>
    <recommendedName>
        <fullName evidence="4">Terminase small subunit protein</fullName>
    </recommendedName>
</protein>
<organism evidence="2 3">
    <name type="scientific">Sphingomonas molluscorum</name>
    <dbReference type="NCBI Taxonomy" id="418184"/>
    <lineage>
        <taxon>Bacteria</taxon>
        <taxon>Pseudomonadati</taxon>
        <taxon>Pseudomonadota</taxon>
        <taxon>Alphaproteobacteria</taxon>
        <taxon>Sphingomonadales</taxon>
        <taxon>Sphingomonadaceae</taxon>
        <taxon>Sphingomonas</taxon>
    </lineage>
</organism>
<evidence type="ECO:0000313" key="3">
    <source>
        <dbReference type="Proteomes" id="UP001380365"/>
    </source>
</evidence>
<dbReference type="RefSeq" id="WP_204991376.1">
    <property type="nucleotide sequence ID" value="NZ_JBBGZA010000001.1"/>
</dbReference>
<reference evidence="2 3" key="1">
    <citation type="submission" date="2023-12" db="EMBL/GenBank/DDBJ databases">
        <title>Gut-associated functions are favored during microbiome assembly across C. elegans life.</title>
        <authorList>
            <person name="Zimmermann J."/>
        </authorList>
    </citation>
    <scope>NUCLEOTIDE SEQUENCE [LARGE SCALE GENOMIC DNA]</scope>
    <source>
        <strain evidence="2 3">JUb134</strain>
    </source>
</reference>
<evidence type="ECO:0000256" key="1">
    <source>
        <dbReference type="SAM" id="MobiDB-lite"/>
    </source>
</evidence>
<gene>
    <name evidence="2" type="ORF">WH159_12540</name>
</gene>
<sequence length="162" mass="17498">MSRAGTNTRARAVQRPGAQPQADTQRLICERLIEGESLRAICRDASMPSKSTVARWLAADEAFQELYARARELQAEALADEILEIADKAHDRDSAAAARVKVDVRKWLASKLAPKKYGDATLLKHADADGAPMSALDSLERVGLLAAALHAIGDKAPKGTKR</sequence>
<proteinExistence type="predicted"/>
<dbReference type="Proteomes" id="UP001380365">
    <property type="component" value="Unassembled WGS sequence"/>
</dbReference>
<dbReference type="Pfam" id="PF20901">
    <property type="entry name" value="Sf6_terminase"/>
    <property type="match status" value="1"/>
</dbReference>
<dbReference type="Gene3D" id="1.10.10.60">
    <property type="entry name" value="Homeodomain-like"/>
    <property type="match status" value="1"/>
</dbReference>
<comment type="caution">
    <text evidence="2">The sequence shown here is derived from an EMBL/GenBank/DDBJ whole genome shotgun (WGS) entry which is preliminary data.</text>
</comment>
<dbReference type="EMBL" id="JBBGZA010000001">
    <property type="protein sequence ID" value="MEJ5095363.1"/>
    <property type="molecule type" value="Genomic_DNA"/>
</dbReference>
<accession>A0ABU8Q761</accession>
<dbReference type="InterPro" id="IPR048683">
    <property type="entry name" value="Sf6_terminase"/>
</dbReference>
<evidence type="ECO:0000313" key="2">
    <source>
        <dbReference type="EMBL" id="MEJ5095363.1"/>
    </source>
</evidence>
<feature type="region of interest" description="Disordered" evidence="1">
    <location>
        <begin position="1"/>
        <end position="22"/>
    </location>
</feature>